<evidence type="ECO:0000256" key="2">
    <source>
        <dbReference type="SAM" id="MobiDB-lite"/>
    </source>
</evidence>
<dbReference type="PANTHER" id="PTHR10333:SF42">
    <property type="entry name" value="INHIBITOR OF GROWTH PROTEIN 5"/>
    <property type="match status" value="1"/>
</dbReference>
<feature type="compositionally biased region" description="Low complexity" evidence="2">
    <location>
        <begin position="19"/>
        <end position="45"/>
    </location>
</feature>
<gene>
    <name evidence="3" type="ORF">LTR16_008359</name>
</gene>
<accession>A0ABR0M562</accession>
<dbReference type="Gene3D" id="3.30.40.10">
    <property type="entry name" value="Zinc/RING finger domain, C3HC4 (zinc finger)"/>
    <property type="match status" value="1"/>
</dbReference>
<dbReference type="PANTHER" id="PTHR10333">
    <property type="entry name" value="INHIBITOR OF GROWTH PROTEIN"/>
    <property type="match status" value="1"/>
</dbReference>
<dbReference type="Proteomes" id="UP001357485">
    <property type="component" value="Unassembled WGS sequence"/>
</dbReference>
<feature type="non-terminal residue" evidence="3">
    <location>
        <position position="1"/>
    </location>
</feature>
<organism evidence="3 4">
    <name type="scientific">Cryomyces antarcticus</name>
    <dbReference type="NCBI Taxonomy" id="329879"/>
    <lineage>
        <taxon>Eukaryota</taxon>
        <taxon>Fungi</taxon>
        <taxon>Dikarya</taxon>
        <taxon>Ascomycota</taxon>
        <taxon>Pezizomycotina</taxon>
        <taxon>Dothideomycetes</taxon>
        <taxon>Dothideomycetes incertae sedis</taxon>
        <taxon>Cryomyces</taxon>
    </lineage>
</organism>
<protein>
    <recommendedName>
        <fullName evidence="5">PHD-type domain-containing protein</fullName>
    </recommendedName>
</protein>
<keyword evidence="1" id="KW-0156">Chromatin regulator</keyword>
<sequence>PSPVKKPDPSTSSALEPKATTAATIRSTRTSVAPSSAKDTPTASTPSPPIAKPVTRPPSSRASVVPPPSTSTRQKGKAASAEPQPLVLGLRRHSLRRGSNASLPSQAPPEPISTFAPTGRGGRRGGRRPAPGMVTADADGGAKVSVGKRKAAPREKGALGAKKSEEVPAPATAAAELWEDVDPDEPRYCICGDVSWGTMIACENDE</sequence>
<dbReference type="SUPFAM" id="SSF57903">
    <property type="entry name" value="FYVE/PHD zinc finger"/>
    <property type="match status" value="1"/>
</dbReference>
<name>A0ABR0M562_9PEZI</name>
<comment type="caution">
    <text evidence="3">The sequence shown here is derived from an EMBL/GenBank/DDBJ whole genome shotgun (WGS) entry which is preliminary data.</text>
</comment>
<evidence type="ECO:0008006" key="5">
    <source>
        <dbReference type="Google" id="ProtNLM"/>
    </source>
</evidence>
<keyword evidence="4" id="KW-1185">Reference proteome</keyword>
<evidence type="ECO:0000313" key="4">
    <source>
        <dbReference type="Proteomes" id="UP001357485"/>
    </source>
</evidence>
<dbReference type="InterPro" id="IPR013083">
    <property type="entry name" value="Znf_RING/FYVE/PHD"/>
</dbReference>
<reference evidence="3 4" key="1">
    <citation type="submission" date="2023-08" db="EMBL/GenBank/DDBJ databases">
        <title>Black Yeasts Isolated from many extreme environments.</title>
        <authorList>
            <person name="Coleine C."/>
            <person name="Stajich J.E."/>
            <person name="Selbmann L."/>
        </authorList>
    </citation>
    <scope>NUCLEOTIDE SEQUENCE [LARGE SCALE GENOMIC DNA]</scope>
    <source>
        <strain evidence="3 4">CCFEE 536</strain>
    </source>
</reference>
<evidence type="ECO:0000313" key="3">
    <source>
        <dbReference type="EMBL" id="KAK5278689.1"/>
    </source>
</evidence>
<feature type="compositionally biased region" description="Basic and acidic residues" evidence="2">
    <location>
        <begin position="152"/>
        <end position="166"/>
    </location>
</feature>
<dbReference type="InterPro" id="IPR011011">
    <property type="entry name" value="Znf_FYVE_PHD"/>
</dbReference>
<evidence type="ECO:0000256" key="1">
    <source>
        <dbReference type="ARBA" id="ARBA00022853"/>
    </source>
</evidence>
<proteinExistence type="predicted"/>
<dbReference type="InterPro" id="IPR028651">
    <property type="entry name" value="ING_fam"/>
</dbReference>
<feature type="region of interest" description="Disordered" evidence="2">
    <location>
        <begin position="1"/>
        <end position="170"/>
    </location>
</feature>
<dbReference type="EMBL" id="JAVRRA010001969">
    <property type="protein sequence ID" value="KAK5278689.1"/>
    <property type="molecule type" value="Genomic_DNA"/>
</dbReference>
<feature type="non-terminal residue" evidence="3">
    <location>
        <position position="206"/>
    </location>
</feature>
<feature type="compositionally biased region" description="Low complexity" evidence="2">
    <location>
        <begin position="52"/>
        <end position="64"/>
    </location>
</feature>